<dbReference type="RefSeq" id="WP_002693169.1">
    <property type="nucleotide sequence ID" value="NZ_CM001797.1"/>
</dbReference>
<accession>A0A0F6MNA4</accession>
<comment type="caution">
    <text evidence="1">The sequence shown here is derived from an EMBL/GenBank/DDBJ whole genome shotgun (WGS) entry which is preliminary data.</text>
</comment>
<reference evidence="1" key="1">
    <citation type="submission" date="2012-01" db="EMBL/GenBank/DDBJ databases">
        <title>The Genome Sequence of Treponema denticola OTK.</title>
        <authorList>
            <consortium name="The Broad Institute Genome Sequencing Platform"/>
            <person name="Earl A."/>
            <person name="Ward D."/>
            <person name="Feldgarden M."/>
            <person name="Gevers D."/>
            <person name="Blanton J.M."/>
            <person name="Fenno C.J."/>
            <person name="Baranova O.V."/>
            <person name="Mathney J."/>
            <person name="Dewhirst F.E."/>
            <person name="Izard J."/>
            <person name="Young S.K."/>
            <person name="Zeng Q."/>
            <person name="Gargeya S."/>
            <person name="Fitzgerald M."/>
            <person name="Haas B."/>
            <person name="Abouelleil A."/>
            <person name="Alvarado L."/>
            <person name="Arachchi H.M."/>
            <person name="Berlin A."/>
            <person name="Chapman S.B."/>
            <person name="Gearin G."/>
            <person name="Goldberg J."/>
            <person name="Griggs A."/>
            <person name="Gujja S."/>
            <person name="Hansen M."/>
            <person name="Heiman D."/>
            <person name="Howarth C."/>
            <person name="Larimer J."/>
            <person name="Lui A."/>
            <person name="MacDonald P.J.P."/>
            <person name="McCowen C."/>
            <person name="Montmayeur A."/>
            <person name="Murphy C."/>
            <person name="Neiman D."/>
            <person name="Pearson M."/>
            <person name="Priest M."/>
            <person name="Roberts A."/>
            <person name="Saif S."/>
            <person name="Shea T."/>
            <person name="Sisk P."/>
            <person name="Stolte C."/>
            <person name="Sykes S."/>
            <person name="Wortman J."/>
            <person name="Nusbaum C."/>
            <person name="Birren B."/>
        </authorList>
    </citation>
    <scope>NUCLEOTIDE SEQUENCE [LARGE SCALE GENOMIC DNA]</scope>
    <source>
        <strain evidence="1">OTK</strain>
    </source>
</reference>
<dbReference type="HOGENOM" id="CLU_1926638_0_0_12"/>
<dbReference type="PATRIC" id="fig|999434.4.peg.2232"/>
<dbReference type="Proteomes" id="UP000011701">
    <property type="component" value="Chromosome"/>
</dbReference>
<dbReference type="AlphaFoldDB" id="A0A0F6MNA4"/>
<organism evidence="1">
    <name type="scientific">Treponema denticola OTK</name>
    <dbReference type="NCBI Taxonomy" id="999434"/>
    <lineage>
        <taxon>Bacteria</taxon>
        <taxon>Pseudomonadati</taxon>
        <taxon>Spirochaetota</taxon>
        <taxon>Spirochaetia</taxon>
        <taxon>Spirochaetales</taxon>
        <taxon>Treponemataceae</taxon>
        <taxon>Treponema</taxon>
    </lineage>
</organism>
<gene>
    <name evidence="1" type="ORF">HMPREF9723_02143</name>
</gene>
<proteinExistence type="predicted"/>
<sequence>MPGIASTATKLVPNIAKRGFQALSSALECLSENVKTNGTAASAGGFTSTVFSTLKNIFSSSDKPKETTFGNILGRYLNWQEHEKKYGNIYNPRYENMKETLKQDINRELSNSNISNKNRASYESMLRKLGD</sequence>
<protein>
    <submittedName>
        <fullName evidence="1">Uncharacterized protein</fullName>
    </submittedName>
</protein>
<evidence type="ECO:0000313" key="1">
    <source>
        <dbReference type="EMBL" id="EMB20683.1"/>
    </source>
</evidence>
<dbReference type="EMBL" id="AGDY01000009">
    <property type="protein sequence ID" value="EMB20683.1"/>
    <property type="molecule type" value="Genomic_DNA"/>
</dbReference>
<name>A0A0F6MNA4_TREDN</name>